<sequence>MKIGCQRLINKLHTFKLLNNIQHTNLNLPLRYIFISQIFKLHKSTYPLTTCCGILYCIVINIDWEHSPGTENLQWLQVPYTKFLSMVP</sequence>
<reference evidence="1 2" key="1">
    <citation type="submission" date="2019-01" db="EMBL/GenBank/DDBJ databases">
        <authorList>
            <person name="Sayadi A."/>
        </authorList>
    </citation>
    <scope>NUCLEOTIDE SEQUENCE [LARGE SCALE GENOMIC DNA]</scope>
</reference>
<name>A0A653BVP3_CALMS</name>
<gene>
    <name evidence="1" type="ORF">CALMAC_LOCUS4127</name>
</gene>
<keyword evidence="2" id="KW-1185">Reference proteome</keyword>
<dbReference type="Proteomes" id="UP000410492">
    <property type="component" value="Unassembled WGS sequence"/>
</dbReference>
<proteinExistence type="predicted"/>
<accession>A0A653BVP3</accession>
<evidence type="ECO:0000313" key="1">
    <source>
        <dbReference type="EMBL" id="VEN39694.1"/>
    </source>
</evidence>
<protein>
    <submittedName>
        <fullName evidence="1">Uncharacterized protein</fullName>
    </submittedName>
</protein>
<dbReference type="AlphaFoldDB" id="A0A653BVP3"/>
<dbReference type="EMBL" id="CAACVG010005860">
    <property type="protein sequence ID" value="VEN39694.1"/>
    <property type="molecule type" value="Genomic_DNA"/>
</dbReference>
<evidence type="ECO:0000313" key="2">
    <source>
        <dbReference type="Proteomes" id="UP000410492"/>
    </source>
</evidence>
<organism evidence="1 2">
    <name type="scientific">Callosobruchus maculatus</name>
    <name type="common">Southern cowpea weevil</name>
    <name type="synonym">Pulse bruchid</name>
    <dbReference type="NCBI Taxonomy" id="64391"/>
    <lineage>
        <taxon>Eukaryota</taxon>
        <taxon>Metazoa</taxon>
        <taxon>Ecdysozoa</taxon>
        <taxon>Arthropoda</taxon>
        <taxon>Hexapoda</taxon>
        <taxon>Insecta</taxon>
        <taxon>Pterygota</taxon>
        <taxon>Neoptera</taxon>
        <taxon>Endopterygota</taxon>
        <taxon>Coleoptera</taxon>
        <taxon>Polyphaga</taxon>
        <taxon>Cucujiformia</taxon>
        <taxon>Chrysomeloidea</taxon>
        <taxon>Chrysomelidae</taxon>
        <taxon>Bruchinae</taxon>
        <taxon>Bruchini</taxon>
        <taxon>Callosobruchus</taxon>
    </lineage>
</organism>